<dbReference type="Pfam" id="PF13414">
    <property type="entry name" value="TPR_11"/>
    <property type="match status" value="1"/>
</dbReference>
<dbReference type="OrthoDB" id="9772100at2"/>
<dbReference type="Gene3D" id="1.10.287.130">
    <property type="match status" value="1"/>
</dbReference>
<dbReference type="PRINTS" id="PR00344">
    <property type="entry name" value="BCTRLSENSOR"/>
</dbReference>
<evidence type="ECO:0000256" key="9">
    <source>
        <dbReference type="PROSITE-ProRule" id="PRU00339"/>
    </source>
</evidence>
<dbReference type="EC" id="2.7.13.3" evidence="2"/>
<keyword evidence="8" id="KW-0902">Two-component regulatory system</keyword>
<gene>
    <name evidence="11" type="ORF">THII_0803</name>
</gene>
<evidence type="ECO:0000313" key="11">
    <source>
        <dbReference type="EMBL" id="BAP55100.1"/>
    </source>
</evidence>
<keyword evidence="7" id="KW-0067">ATP-binding</keyword>
<comment type="catalytic activity">
    <reaction evidence="1">
        <text>ATP + protein L-histidine = ADP + protein N-phospho-L-histidine.</text>
        <dbReference type="EC" id="2.7.13.3"/>
    </reaction>
</comment>
<dbReference type="PROSITE" id="PS50005">
    <property type="entry name" value="TPR"/>
    <property type="match status" value="3"/>
</dbReference>
<evidence type="ECO:0000256" key="1">
    <source>
        <dbReference type="ARBA" id="ARBA00000085"/>
    </source>
</evidence>
<dbReference type="SMART" id="SM00387">
    <property type="entry name" value="HATPase_c"/>
    <property type="match status" value="1"/>
</dbReference>
<dbReference type="PANTHER" id="PTHR43065">
    <property type="entry name" value="SENSOR HISTIDINE KINASE"/>
    <property type="match status" value="1"/>
</dbReference>
<reference evidence="11 12" key="1">
    <citation type="journal article" date="2014" name="ISME J.">
        <title>Ecophysiology of Thioploca ingrica as revealed by the complete genome sequence supplemented with proteomic evidence.</title>
        <authorList>
            <person name="Kojima H."/>
            <person name="Ogura Y."/>
            <person name="Yamamoto N."/>
            <person name="Togashi T."/>
            <person name="Mori H."/>
            <person name="Watanabe T."/>
            <person name="Nemoto F."/>
            <person name="Kurokawa K."/>
            <person name="Hayashi T."/>
            <person name="Fukui M."/>
        </authorList>
    </citation>
    <scope>NUCLEOTIDE SEQUENCE [LARGE SCALE GENOMIC DNA]</scope>
</reference>
<dbReference type="SUPFAM" id="SSF48452">
    <property type="entry name" value="TPR-like"/>
    <property type="match status" value="1"/>
</dbReference>
<dbReference type="CDD" id="cd00082">
    <property type="entry name" value="HisKA"/>
    <property type="match status" value="1"/>
</dbReference>
<dbReference type="Pfam" id="PF02518">
    <property type="entry name" value="HATPase_c"/>
    <property type="match status" value="1"/>
</dbReference>
<keyword evidence="9" id="KW-0802">TPR repeat</keyword>
<keyword evidence="4" id="KW-0808">Transferase</keyword>
<evidence type="ECO:0000256" key="8">
    <source>
        <dbReference type="ARBA" id="ARBA00023012"/>
    </source>
</evidence>
<dbReference type="AlphaFoldDB" id="A0A090AJJ9"/>
<dbReference type="InterPro" id="IPR036097">
    <property type="entry name" value="HisK_dim/P_sf"/>
</dbReference>
<dbReference type="PROSITE" id="PS50293">
    <property type="entry name" value="TPR_REGION"/>
    <property type="match status" value="2"/>
</dbReference>
<dbReference type="PANTHER" id="PTHR43065:SF46">
    <property type="entry name" value="C4-DICARBOXYLATE TRANSPORT SENSOR PROTEIN DCTB"/>
    <property type="match status" value="1"/>
</dbReference>
<dbReference type="Pfam" id="PF00512">
    <property type="entry name" value="HisKA"/>
    <property type="match status" value="1"/>
</dbReference>
<evidence type="ECO:0000256" key="5">
    <source>
        <dbReference type="ARBA" id="ARBA00022741"/>
    </source>
</evidence>
<keyword evidence="3" id="KW-0597">Phosphoprotein</keyword>
<feature type="domain" description="Histidine kinase" evidence="10">
    <location>
        <begin position="171"/>
        <end position="389"/>
    </location>
</feature>
<feature type="repeat" description="TPR" evidence="9">
    <location>
        <begin position="62"/>
        <end position="95"/>
    </location>
</feature>
<dbReference type="InterPro" id="IPR004358">
    <property type="entry name" value="Sig_transdc_His_kin-like_C"/>
</dbReference>
<dbReference type="STRING" id="40754.THII_0803"/>
<evidence type="ECO:0000256" key="3">
    <source>
        <dbReference type="ARBA" id="ARBA00022553"/>
    </source>
</evidence>
<name>A0A090AJJ9_9GAMM</name>
<feature type="repeat" description="TPR" evidence="9">
    <location>
        <begin position="27"/>
        <end position="60"/>
    </location>
</feature>
<dbReference type="EMBL" id="AP014633">
    <property type="protein sequence ID" value="BAP55100.1"/>
    <property type="molecule type" value="Genomic_DNA"/>
</dbReference>
<dbReference type="PROSITE" id="PS50109">
    <property type="entry name" value="HIS_KIN"/>
    <property type="match status" value="1"/>
</dbReference>
<evidence type="ECO:0000256" key="2">
    <source>
        <dbReference type="ARBA" id="ARBA00012438"/>
    </source>
</evidence>
<dbReference type="HOGENOM" id="CLU_694318_0_0_6"/>
<dbReference type="GO" id="GO:0000155">
    <property type="term" value="F:phosphorelay sensor kinase activity"/>
    <property type="evidence" value="ECO:0007669"/>
    <property type="project" value="InterPro"/>
</dbReference>
<dbReference type="InterPro" id="IPR003661">
    <property type="entry name" value="HisK_dim/P_dom"/>
</dbReference>
<dbReference type="InterPro" id="IPR011990">
    <property type="entry name" value="TPR-like_helical_dom_sf"/>
</dbReference>
<dbReference type="InterPro" id="IPR036890">
    <property type="entry name" value="HATPase_C_sf"/>
</dbReference>
<dbReference type="Gene3D" id="1.25.40.10">
    <property type="entry name" value="Tetratricopeptide repeat domain"/>
    <property type="match status" value="1"/>
</dbReference>
<dbReference type="SMART" id="SM00388">
    <property type="entry name" value="HisKA"/>
    <property type="match status" value="1"/>
</dbReference>
<keyword evidence="12" id="KW-1185">Reference proteome</keyword>
<dbReference type="Proteomes" id="UP000031623">
    <property type="component" value="Chromosome"/>
</dbReference>
<evidence type="ECO:0000256" key="4">
    <source>
        <dbReference type="ARBA" id="ARBA00022679"/>
    </source>
</evidence>
<organism evidence="11 12">
    <name type="scientific">Thioploca ingrica</name>
    <dbReference type="NCBI Taxonomy" id="40754"/>
    <lineage>
        <taxon>Bacteria</taxon>
        <taxon>Pseudomonadati</taxon>
        <taxon>Pseudomonadota</taxon>
        <taxon>Gammaproteobacteria</taxon>
        <taxon>Thiotrichales</taxon>
        <taxon>Thiotrichaceae</taxon>
        <taxon>Thioploca</taxon>
    </lineage>
</organism>
<keyword evidence="5" id="KW-0547">Nucleotide-binding</keyword>
<evidence type="ECO:0000313" key="12">
    <source>
        <dbReference type="Proteomes" id="UP000031623"/>
    </source>
</evidence>
<dbReference type="GO" id="GO:0005524">
    <property type="term" value="F:ATP binding"/>
    <property type="evidence" value="ECO:0007669"/>
    <property type="project" value="UniProtKB-KW"/>
</dbReference>
<dbReference type="InterPro" id="IPR019734">
    <property type="entry name" value="TPR_rpt"/>
</dbReference>
<dbReference type="SUPFAM" id="SSF47384">
    <property type="entry name" value="Homodimeric domain of signal transducing histidine kinase"/>
    <property type="match status" value="1"/>
</dbReference>
<evidence type="ECO:0000256" key="7">
    <source>
        <dbReference type="ARBA" id="ARBA00022840"/>
    </source>
</evidence>
<dbReference type="Pfam" id="PF00515">
    <property type="entry name" value="TPR_1"/>
    <property type="match status" value="1"/>
</dbReference>
<keyword evidence="6 11" id="KW-0418">Kinase</keyword>
<protein>
    <recommendedName>
        <fullName evidence="2">histidine kinase</fullName>
        <ecNumber evidence="2">2.7.13.3</ecNumber>
    </recommendedName>
</protein>
<dbReference type="KEGG" id="tig:THII_0803"/>
<dbReference type="SMART" id="SM00028">
    <property type="entry name" value="TPR"/>
    <property type="match status" value="3"/>
</dbReference>
<dbReference type="InterPro" id="IPR003594">
    <property type="entry name" value="HATPase_dom"/>
</dbReference>
<dbReference type="Gene3D" id="3.30.565.10">
    <property type="entry name" value="Histidine kinase-like ATPase, C-terminal domain"/>
    <property type="match status" value="1"/>
</dbReference>
<evidence type="ECO:0000256" key="6">
    <source>
        <dbReference type="ARBA" id="ARBA00022777"/>
    </source>
</evidence>
<dbReference type="SUPFAM" id="SSF55874">
    <property type="entry name" value="ATPase domain of HSP90 chaperone/DNA topoisomerase II/histidine kinase"/>
    <property type="match status" value="1"/>
</dbReference>
<accession>A0A090AJJ9</accession>
<proteinExistence type="predicted"/>
<feature type="repeat" description="TPR" evidence="9">
    <location>
        <begin position="96"/>
        <end position="129"/>
    </location>
</feature>
<evidence type="ECO:0000259" key="10">
    <source>
        <dbReference type="PROSITE" id="PS50109"/>
    </source>
</evidence>
<sequence>MNLKKRRALKKQQKQLRKMRQSQPKSAKEYLDRGVLYFNKGKYELALNDYDEAIKLEPDCALAYYNNRGNIYIKQQKYELALNDLNQAIVLRPDLAGPYLNRGYLYYAIGKYELAAKDYEKVIDLDPKLAEQHYVLALIKGISYALKIEKDYQAEVGESNRFKYLSSMATAVAHEINQPVGIIRAATSAALADIQDNLFQPTELEPLLDKIYAQTDRLKTIIESFRKFANGDRQHREKVNLNQVVAQTIAIFGAQFKHHNIELTAALAETPPEPIAWANPFQLEEVLINLLNNAKDALEGFANPQVWIKTGRTITGATEIQVEDNGPGIAPEFLEKLFMPFESTKPTERGTGLGLHISRKIIEALGGTLNYTPRPGGGAAFNITFPPLSESEEFNNG</sequence>
<dbReference type="InterPro" id="IPR005467">
    <property type="entry name" value="His_kinase_dom"/>
</dbReference>